<dbReference type="Gene3D" id="3.50.50.60">
    <property type="entry name" value="FAD/NAD(P)-binding domain"/>
    <property type="match status" value="1"/>
</dbReference>
<organism evidence="3 4">
    <name type="scientific">Pueribacillus theae</name>
    <dbReference type="NCBI Taxonomy" id="2171751"/>
    <lineage>
        <taxon>Bacteria</taxon>
        <taxon>Bacillati</taxon>
        <taxon>Bacillota</taxon>
        <taxon>Bacilli</taxon>
        <taxon>Bacillales</taxon>
        <taxon>Bacillaceae</taxon>
        <taxon>Pueribacillus</taxon>
    </lineage>
</organism>
<evidence type="ECO:0000313" key="4">
    <source>
        <dbReference type="Proteomes" id="UP000245998"/>
    </source>
</evidence>
<dbReference type="GO" id="GO:0005737">
    <property type="term" value="C:cytoplasm"/>
    <property type="evidence" value="ECO:0007669"/>
    <property type="project" value="TreeGrafter"/>
</dbReference>
<dbReference type="Proteomes" id="UP000245998">
    <property type="component" value="Unassembled WGS sequence"/>
</dbReference>
<dbReference type="PANTHER" id="PTHR13847">
    <property type="entry name" value="SARCOSINE DEHYDROGENASE-RELATED"/>
    <property type="match status" value="1"/>
</dbReference>
<dbReference type="Gene3D" id="3.30.9.10">
    <property type="entry name" value="D-Amino Acid Oxidase, subunit A, domain 2"/>
    <property type="match status" value="1"/>
</dbReference>
<accession>A0A2U1JR01</accession>
<dbReference type="SUPFAM" id="SSF51905">
    <property type="entry name" value="FAD/NAD(P)-binding domain"/>
    <property type="match status" value="1"/>
</dbReference>
<dbReference type="EMBL" id="QCZG01000050">
    <property type="protein sequence ID" value="PWA07610.1"/>
    <property type="molecule type" value="Genomic_DNA"/>
</dbReference>
<keyword evidence="1" id="KW-0812">Transmembrane</keyword>
<keyword evidence="4" id="KW-1185">Reference proteome</keyword>
<dbReference type="OrthoDB" id="571248at2"/>
<dbReference type="PANTHER" id="PTHR13847:SF285">
    <property type="entry name" value="FAD DEPENDENT OXIDOREDUCTASE DOMAIN-CONTAINING PROTEIN"/>
    <property type="match status" value="1"/>
</dbReference>
<dbReference type="Pfam" id="PF01266">
    <property type="entry name" value="DAO"/>
    <property type="match status" value="1"/>
</dbReference>
<dbReference type="InterPro" id="IPR006076">
    <property type="entry name" value="FAD-dep_OxRdtase"/>
</dbReference>
<gene>
    <name evidence="3" type="ORF">DCC39_16570</name>
</gene>
<comment type="caution">
    <text evidence="3">The sequence shown here is derived from an EMBL/GenBank/DDBJ whole genome shotgun (WGS) entry which is preliminary data.</text>
</comment>
<feature type="transmembrane region" description="Helical" evidence="1">
    <location>
        <begin position="34"/>
        <end position="55"/>
    </location>
</feature>
<protein>
    <submittedName>
        <fullName evidence="3">FAD-dependent oxidoreductase</fullName>
    </submittedName>
</protein>
<proteinExistence type="predicted"/>
<name>A0A2U1JR01_9BACI</name>
<evidence type="ECO:0000259" key="2">
    <source>
        <dbReference type="Pfam" id="PF01266"/>
    </source>
</evidence>
<feature type="domain" description="FAD dependent oxidoreductase" evidence="2">
    <location>
        <begin position="37"/>
        <end position="407"/>
    </location>
</feature>
<keyword evidence="1" id="KW-0472">Membrane</keyword>
<keyword evidence="1" id="KW-1133">Transmembrane helix</keyword>
<reference evidence="3 4" key="1">
    <citation type="submission" date="2018-04" db="EMBL/GenBank/DDBJ databases">
        <title>Camelliibacillus theae gen. nov., sp. nov., isolated from Pu'er tea.</title>
        <authorList>
            <person name="Niu L."/>
        </authorList>
    </citation>
    <scope>NUCLEOTIDE SEQUENCE [LARGE SCALE GENOMIC DNA]</scope>
    <source>
        <strain evidence="3 4">T8</strain>
    </source>
</reference>
<sequence>MDNADLLKYHSSRSYWLESSGDDLTPRPRLNEKIIVDVAILGAGYTGLWTAYYLLLQNPSLKIAIIEREITGFGASGRNAGWCSPRFSVTPPVAIERYGSERARELQLTMFDTVNEVERVIQIENMNVDWKKAGFLKVTLGENLLSQLENEMKTYRKLGLENYYQLLSKEKTDERIHIQGLKASILTKVSAVLHPGKLVRQLARIVERRGVKIYEQTEVLDFIEGESMKPPKLLLTEGAVKADVAVIIAGEAYLSQMTKFRRRIIPMYSSMILTEPLSEKQWSTIGWENRETVGSNTLAQDYLQRTVDGRILFGVGNGGPYRYSSKIKDSFDTYGPVIEWLKQRVIKWFPSISRDQFTHVWGGPIGVTSDWTPNFQYDKRTRVAKAFGYFGQGVSTSNLAGRILSDLITERKTLLTNLPVVQHSSPKWVPEPFRWIGARFIQSEIERLDKISDLKGIAPKGTSFAERLIRH</sequence>
<evidence type="ECO:0000256" key="1">
    <source>
        <dbReference type="SAM" id="Phobius"/>
    </source>
</evidence>
<dbReference type="AlphaFoldDB" id="A0A2U1JR01"/>
<evidence type="ECO:0000313" key="3">
    <source>
        <dbReference type="EMBL" id="PWA07610.1"/>
    </source>
</evidence>
<dbReference type="InterPro" id="IPR036188">
    <property type="entry name" value="FAD/NAD-bd_sf"/>
</dbReference>